<dbReference type="EMBL" id="CP077715">
    <property type="protein sequence ID" value="QXJ32497.1"/>
    <property type="molecule type" value="Genomic_DNA"/>
</dbReference>
<sequence>MDEHAVILKALEILNNIDVNKDNMQDVKIIIDFIKNFVDNCHHVKEEKVLFDFLEHKGMVGGPIYVMVYEHNKLRDIISRIEAKYEEIEELRENLNKLIVLLASHIDKENNVLFPTAENLLSDDENKVIYEKFERVEEEFGKERHEKYIELINTLYDRYINKKSNKR</sequence>
<evidence type="ECO:0000313" key="4">
    <source>
        <dbReference type="EMBL" id="QXJ35632.1"/>
    </source>
</evidence>
<dbReference type="EMBL" id="CP077713">
    <property type="protein sequence ID" value="QXJ35632.1"/>
    <property type="molecule type" value="Genomic_DNA"/>
</dbReference>
<evidence type="ECO:0000256" key="1">
    <source>
        <dbReference type="SAM" id="Coils"/>
    </source>
</evidence>
<reference evidence="4 5" key="1">
    <citation type="journal article" date="2021" name="Environ. Microbiol.">
        <title>New insights into the diversity and evolution of the archaeal mobilome from three complete genomes of Saccharolobus shibatae.</title>
        <authorList>
            <person name="Medvedeva S."/>
            <person name="Brandt D."/>
            <person name="Cvirkaite-Krupovic V."/>
            <person name="Liu Y."/>
            <person name="Severinov K."/>
            <person name="Ishino S."/>
            <person name="Ishino Y."/>
            <person name="Prangishvili D."/>
            <person name="Kalinowski J."/>
            <person name="Krupovic M."/>
        </authorList>
    </citation>
    <scope>NUCLEOTIDE SEQUENCE [LARGE SCALE GENOMIC DNA]</scope>
    <source>
        <strain evidence="3">BEU9</strain>
        <strain evidence="4 5">S38A</strain>
    </source>
</reference>
<evidence type="ECO:0000313" key="5">
    <source>
        <dbReference type="Proteomes" id="UP000694036"/>
    </source>
</evidence>
<name>A0A8F5C1Y3_9CREN</name>
<accession>A0A8F5C1Y3</accession>
<feature type="domain" description="Hemerythrin-like" evidence="2">
    <location>
        <begin position="2"/>
        <end position="117"/>
    </location>
</feature>
<dbReference type="Proteomes" id="UP000693941">
    <property type="component" value="Chromosome"/>
</dbReference>
<protein>
    <submittedName>
        <fullName evidence="4">Repair of Iron Centers di-iron protein</fullName>
    </submittedName>
</protein>
<dbReference type="PANTHER" id="PTHR39966:SF1">
    <property type="entry name" value="HEMERYTHRIN-LIKE DOMAIN-CONTAINING PROTEIN"/>
    <property type="match status" value="1"/>
</dbReference>
<gene>
    <name evidence="3" type="ORF">J5U21_02148</name>
    <name evidence="4" type="ORF">J5U22_02179</name>
</gene>
<dbReference type="GO" id="GO:0005886">
    <property type="term" value="C:plasma membrane"/>
    <property type="evidence" value="ECO:0007669"/>
    <property type="project" value="TreeGrafter"/>
</dbReference>
<dbReference type="AlphaFoldDB" id="A0A8F5C1Y3"/>
<organism evidence="4 5">
    <name type="scientific">Saccharolobus shibatae</name>
    <dbReference type="NCBI Taxonomy" id="2286"/>
    <lineage>
        <taxon>Archaea</taxon>
        <taxon>Thermoproteota</taxon>
        <taxon>Thermoprotei</taxon>
        <taxon>Sulfolobales</taxon>
        <taxon>Sulfolobaceae</taxon>
        <taxon>Saccharolobus</taxon>
    </lineage>
</organism>
<feature type="coiled-coil region" evidence="1">
    <location>
        <begin position="71"/>
        <end position="108"/>
    </location>
</feature>
<keyword evidence="5" id="KW-1185">Reference proteome</keyword>
<proteinExistence type="predicted"/>
<dbReference type="InterPro" id="IPR012312">
    <property type="entry name" value="Hemerythrin-like"/>
</dbReference>
<evidence type="ECO:0000313" key="3">
    <source>
        <dbReference type="EMBL" id="QXJ32497.1"/>
    </source>
</evidence>
<dbReference type="Gene3D" id="1.20.120.520">
    <property type="entry name" value="nmb1532 protein domain like"/>
    <property type="match status" value="1"/>
</dbReference>
<dbReference type="PANTHER" id="PTHR39966">
    <property type="entry name" value="BLL2471 PROTEIN-RELATED"/>
    <property type="match status" value="1"/>
</dbReference>
<evidence type="ECO:0000259" key="2">
    <source>
        <dbReference type="Pfam" id="PF01814"/>
    </source>
</evidence>
<dbReference type="Pfam" id="PF01814">
    <property type="entry name" value="Hemerythrin"/>
    <property type="match status" value="1"/>
</dbReference>
<keyword evidence="1" id="KW-0175">Coiled coil</keyword>
<dbReference type="Proteomes" id="UP000694036">
    <property type="component" value="Chromosome"/>
</dbReference>